<gene>
    <name evidence="1" type="ORF">N47_G40150</name>
</gene>
<name>E1YDP7_9BACT</name>
<reference evidence="1" key="1">
    <citation type="journal article" date="2011" name="Environ. Microbiol.">
        <title>Genomic insights into the metabolic potential of the polycyclic aromatic hydrocarbon degrading sulfate-reducing Deltaproteobacterium N47.</title>
        <authorList>
            <person name="Bergmann F."/>
            <person name="Selesi D."/>
            <person name="Weinmaier T."/>
            <person name="Tischler P."/>
            <person name="Rattei T."/>
            <person name="Meckenstock R.U."/>
        </authorList>
    </citation>
    <scope>NUCLEOTIDE SEQUENCE</scope>
</reference>
<dbReference type="EMBL" id="FR695868">
    <property type="protein sequence ID" value="CBX28691.1"/>
    <property type="molecule type" value="Genomic_DNA"/>
</dbReference>
<accession>E1YDP7</accession>
<dbReference type="AlphaFoldDB" id="E1YDP7"/>
<evidence type="ECO:0000313" key="1">
    <source>
        <dbReference type="EMBL" id="CBX28691.1"/>
    </source>
</evidence>
<organism evidence="1">
    <name type="scientific">uncultured Desulfobacterium sp</name>
    <dbReference type="NCBI Taxonomy" id="201089"/>
    <lineage>
        <taxon>Bacteria</taxon>
        <taxon>Pseudomonadati</taxon>
        <taxon>Thermodesulfobacteriota</taxon>
        <taxon>Desulfobacteria</taxon>
        <taxon>Desulfobacterales</taxon>
        <taxon>Desulfobacteriaceae</taxon>
        <taxon>Desulfobacterium</taxon>
        <taxon>environmental samples</taxon>
    </lineage>
</organism>
<sequence length="44" mass="5077">MNGNLFIYFSDTAVIQASSSLKHTLEEQNDRTDKKVLRPAIFYN</sequence>
<proteinExistence type="predicted"/>
<protein>
    <submittedName>
        <fullName evidence="1">Uncharacterized protein</fullName>
    </submittedName>
</protein>